<organism evidence="1 2">
    <name type="scientific">Vibrio gazogenes DSM 21264 = NBRC 103151</name>
    <dbReference type="NCBI Taxonomy" id="1123492"/>
    <lineage>
        <taxon>Bacteria</taxon>
        <taxon>Pseudomonadati</taxon>
        <taxon>Pseudomonadota</taxon>
        <taxon>Gammaproteobacteria</taxon>
        <taxon>Vibrionales</taxon>
        <taxon>Vibrionaceae</taxon>
        <taxon>Vibrio</taxon>
    </lineage>
</organism>
<dbReference type="PIRSF" id="PIRSF034110">
    <property type="entry name" value="DUF1203"/>
    <property type="match status" value="1"/>
</dbReference>
<dbReference type="AlphaFoldDB" id="A0A1M5G4F9"/>
<proteinExistence type="predicted"/>
<protein>
    <recommendedName>
        <fullName evidence="3">DUF1203 domain-containing protein</fullName>
    </recommendedName>
</protein>
<name>A0A1M5G4F9_VIBGA</name>
<gene>
    <name evidence="1" type="ORF">SAMN02745781_03678</name>
</gene>
<dbReference type="Proteomes" id="UP000184159">
    <property type="component" value="Unassembled WGS sequence"/>
</dbReference>
<keyword evidence="2" id="KW-1185">Reference proteome</keyword>
<evidence type="ECO:0000313" key="2">
    <source>
        <dbReference type="Proteomes" id="UP000184159"/>
    </source>
</evidence>
<dbReference type="RefSeq" id="WP_072962621.1">
    <property type="nucleotide sequence ID" value="NZ_FQUH01000023.1"/>
</dbReference>
<dbReference type="InterPro" id="IPR009593">
    <property type="entry name" value="DUF1203"/>
</dbReference>
<evidence type="ECO:0008006" key="3">
    <source>
        <dbReference type="Google" id="ProtNLM"/>
    </source>
</evidence>
<dbReference type="Pfam" id="PF06718">
    <property type="entry name" value="DUF1203"/>
    <property type="match status" value="1"/>
</dbReference>
<accession>A0A1M5G4F9</accession>
<dbReference type="EMBL" id="FQUH01000023">
    <property type="protein sequence ID" value="SHF98700.1"/>
    <property type="molecule type" value="Genomic_DNA"/>
</dbReference>
<reference evidence="2" key="1">
    <citation type="submission" date="2016-11" db="EMBL/GenBank/DDBJ databases">
        <authorList>
            <person name="Varghese N."/>
            <person name="Submissions S."/>
        </authorList>
    </citation>
    <scope>NUCLEOTIDE SEQUENCE [LARGE SCALE GENOMIC DNA]</scope>
    <source>
        <strain evidence="2">DSM 21264</strain>
    </source>
</reference>
<sequence length="157" mass="18005">MNTNFIIKPIEKSIFSEYFNLNDQQLEKFNAKWLIADSKPGFPCRVSLKEAEIGERVLLIPHKYHDVNSPYKASGPIFIREYAVEAKLNINEIPEILTKRLLSVRAYSEDSMMIHAETTLGSGLEKIIYHQLSDPNVKYLQVHNANPGCFNCTVYRA</sequence>
<evidence type="ECO:0000313" key="1">
    <source>
        <dbReference type="EMBL" id="SHF98700.1"/>
    </source>
</evidence>